<dbReference type="Pfam" id="PF00583">
    <property type="entry name" value="Acetyltransf_1"/>
    <property type="match status" value="1"/>
</dbReference>
<dbReference type="PATRIC" id="fig|683150.5.peg.2319"/>
<dbReference type="InterPro" id="IPR016181">
    <property type="entry name" value="Acyl_CoA_acyltransferase"/>
</dbReference>
<feature type="domain" description="N-acetyltransferase" evidence="3">
    <location>
        <begin position="3"/>
        <end position="170"/>
    </location>
</feature>
<evidence type="ECO:0000259" key="3">
    <source>
        <dbReference type="PROSITE" id="PS51186"/>
    </source>
</evidence>
<dbReference type="AlphaFoldDB" id="L8TNX3"/>
<sequence>MSLTFRPAAPADYDDVRRVTRDAYLSAGHFAADHPYMGVLEDVEHRAEHAEVWVAEKSDSVVAAVTLTFAGQPYSEIAKDGELEFRMLAVDPAIQGGGVGRAVVRRVIEHARSLPEIGAISITSATFMERAHALYESLASAAPRSGTGMCRARTCCCGCSGWTSLVEPVETGG</sequence>
<evidence type="ECO:0000256" key="2">
    <source>
        <dbReference type="ARBA" id="ARBA00023315"/>
    </source>
</evidence>
<reference evidence="5" key="1">
    <citation type="journal article" date="2013" name="Genome Announc.">
        <title>Draft Genome Sequence of the 2-Chloro-4-Nitrophenol-Degrading Bacterium Arthrobacter sp. Strain SJCon.</title>
        <authorList>
            <person name="Vikram S."/>
            <person name="Kumar S."/>
            <person name="Vaidya B."/>
            <person name="Pinnaka A.K."/>
            <person name="Raghava G.P."/>
        </authorList>
    </citation>
    <scope>NUCLEOTIDE SEQUENCE [LARGE SCALE GENOMIC DNA]</scope>
    <source>
        <strain evidence="5">SJCon</strain>
    </source>
</reference>
<comment type="caution">
    <text evidence="4">The sequence shown here is derived from an EMBL/GenBank/DDBJ whole genome shotgun (WGS) entry which is preliminary data.</text>
</comment>
<dbReference type="PANTHER" id="PTHR43877:SF2">
    <property type="entry name" value="AMINOALKYLPHOSPHONATE N-ACETYLTRANSFERASE-RELATED"/>
    <property type="match status" value="1"/>
</dbReference>
<keyword evidence="1 4" id="KW-0808">Transferase</keyword>
<dbReference type="PROSITE" id="PS51186">
    <property type="entry name" value="GNAT"/>
    <property type="match status" value="1"/>
</dbReference>
<proteinExistence type="predicted"/>
<organism evidence="4 5">
    <name type="scientific">Arthrobacter nitrophenolicus</name>
    <dbReference type="NCBI Taxonomy" id="683150"/>
    <lineage>
        <taxon>Bacteria</taxon>
        <taxon>Bacillati</taxon>
        <taxon>Actinomycetota</taxon>
        <taxon>Actinomycetes</taxon>
        <taxon>Micrococcales</taxon>
        <taxon>Micrococcaceae</taxon>
        <taxon>Arthrobacter</taxon>
    </lineage>
</organism>
<keyword evidence="5" id="KW-1185">Reference proteome</keyword>
<dbReference type="InterPro" id="IPR000182">
    <property type="entry name" value="GNAT_dom"/>
</dbReference>
<dbReference type="Gene3D" id="3.40.630.30">
    <property type="match status" value="1"/>
</dbReference>
<dbReference type="CDD" id="cd04301">
    <property type="entry name" value="NAT_SF"/>
    <property type="match status" value="1"/>
</dbReference>
<name>L8TNX3_9MICC</name>
<dbReference type="GO" id="GO:0016747">
    <property type="term" value="F:acyltransferase activity, transferring groups other than amino-acyl groups"/>
    <property type="evidence" value="ECO:0007669"/>
    <property type="project" value="InterPro"/>
</dbReference>
<dbReference type="InterPro" id="IPR050832">
    <property type="entry name" value="Bact_Acetyltransf"/>
</dbReference>
<evidence type="ECO:0000256" key="1">
    <source>
        <dbReference type="ARBA" id="ARBA00022679"/>
    </source>
</evidence>
<dbReference type="PANTHER" id="PTHR43877">
    <property type="entry name" value="AMINOALKYLPHOSPHONATE N-ACETYLTRANSFERASE-RELATED-RELATED"/>
    <property type="match status" value="1"/>
</dbReference>
<evidence type="ECO:0000313" key="4">
    <source>
        <dbReference type="EMBL" id="ELT44417.1"/>
    </source>
</evidence>
<dbReference type="SUPFAM" id="SSF55729">
    <property type="entry name" value="Acyl-CoA N-acyltransferases (Nat)"/>
    <property type="match status" value="1"/>
</dbReference>
<keyword evidence="2" id="KW-0012">Acyltransferase</keyword>
<dbReference type="Proteomes" id="UP000011189">
    <property type="component" value="Unassembled WGS sequence"/>
</dbReference>
<gene>
    <name evidence="4" type="ORF">G205_11745</name>
</gene>
<evidence type="ECO:0000313" key="5">
    <source>
        <dbReference type="Proteomes" id="UP000011189"/>
    </source>
</evidence>
<protein>
    <submittedName>
        <fullName evidence="4">N-acetyltransferase GCN5</fullName>
    </submittedName>
</protein>
<dbReference type="EMBL" id="AOFD01000023">
    <property type="protein sequence ID" value="ELT44417.1"/>
    <property type="molecule type" value="Genomic_DNA"/>
</dbReference>
<accession>L8TNX3</accession>